<dbReference type="EMBL" id="CP042593">
    <property type="protein sequence ID" value="QED46459.1"/>
    <property type="molecule type" value="Genomic_DNA"/>
</dbReference>
<evidence type="ECO:0000256" key="2">
    <source>
        <dbReference type="SAM" id="SignalP"/>
    </source>
</evidence>
<feature type="domain" description="DUF3048" evidence="3">
    <location>
        <begin position="56"/>
        <end position="196"/>
    </location>
</feature>
<dbReference type="InterPro" id="IPR021416">
    <property type="entry name" value="DUF3048_N"/>
</dbReference>
<dbReference type="KEGG" id="bda:FSZ17_03790"/>
<feature type="region of interest" description="Disordered" evidence="1">
    <location>
        <begin position="22"/>
        <end position="45"/>
    </location>
</feature>
<organism evidence="5 6">
    <name type="scientific">Cytobacillus dafuensis</name>
    <name type="common">Bacillus dafuensis</name>
    <dbReference type="NCBI Taxonomy" id="1742359"/>
    <lineage>
        <taxon>Bacteria</taxon>
        <taxon>Bacillati</taxon>
        <taxon>Bacillota</taxon>
        <taxon>Bacilli</taxon>
        <taxon>Bacillales</taxon>
        <taxon>Bacillaceae</taxon>
        <taxon>Cytobacillus</taxon>
    </lineage>
</organism>
<dbReference type="Gene3D" id="3.50.90.10">
    <property type="entry name" value="YerB-like"/>
    <property type="match status" value="1"/>
</dbReference>
<dbReference type="AlphaFoldDB" id="A0A5B8Z4B0"/>
<feature type="chain" id="PRO_5039531431" evidence="2">
    <location>
        <begin position="17"/>
        <end position="353"/>
    </location>
</feature>
<dbReference type="SUPFAM" id="SSF159774">
    <property type="entry name" value="YerB-like"/>
    <property type="match status" value="1"/>
</dbReference>
<evidence type="ECO:0000313" key="6">
    <source>
        <dbReference type="Proteomes" id="UP000321555"/>
    </source>
</evidence>
<accession>A0A5B8Z4B0</accession>
<evidence type="ECO:0000259" key="3">
    <source>
        <dbReference type="Pfam" id="PF11258"/>
    </source>
</evidence>
<dbReference type="PROSITE" id="PS51257">
    <property type="entry name" value="PROKAR_LIPOPROTEIN"/>
    <property type="match status" value="1"/>
</dbReference>
<sequence>MSKKWMAALIVTMLLAAGCSKNDQSNVDKEDTQDQTAEEGMKEVSEEKELPFHFPLTGLGTEEQASGRSVAVMINNHPKARPQSGLNQADIVYELLAEGDVTRFLAIFQSEEPKKIGPVRSARDYYMELAKGFDSLYIAHGYSPDAKALIDKGYIDNLNGMNYDGTLFKRASDRKAPHNSYISFENVLKGAEQRKYEMDKPPSSLTFLNKKEVEEINGEEAKSVMVTYFNNSIFNSIYEYDEALEKYKRYSNGELTADHESGEPLLLDNIFIVEAEHRVIDNVGRRSINLTSGGKGYLIQKGKWNEVEWENIDGKILPVLKGNKVGLVPGRTWINIIPSTPGLEQSISFDVKE</sequence>
<protein>
    <submittedName>
        <fullName evidence="5">DUF3048 domain-containing protein</fullName>
    </submittedName>
</protein>
<gene>
    <name evidence="5" type="ORF">FSZ17_03790</name>
</gene>
<dbReference type="Pfam" id="PF11258">
    <property type="entry name" value="DUF3048"/>
    <property type="match status" value="1"/>
</dbReference>
<proteinExistence type="predicted"/>
<dbReference type="Proteomes" id="UP000321555">
    <property type="component" value="Chromosome"/>
</dbReference>
<name>A0A5B8Z4B0_CYTDA</name>
<dbReference type="InterPro" id="IPR023158">
    <property type="entry name" value="YerB-like_sf"/>
</dbReference>
<dbReference type="STRING" id="1742359.GCA_001439625_02302"/>
<dbReference type="RefSeq" id="WP_057776963.1">
    <property type="nucleotide sequence ID" value="NZ_CP042593.1"/>
</dbReference>
<dbReference type="Pfam" id="PF17479">
    <property type="entry name" value="DUF3048_C"/>
    <property type="match status" value="1"/>
</dbReference>
<evidence type="ECO:0000259" key="4">
    <source>
        <dbReference type="Pfam" id="PF17479"/>
    </source>
</evidence>
<keyword evidence="6" id="KW-1185">Reference proteome</keyword>
<feature type="domain" description="DUF3048" evidence="4">
    <location>
        <begin position="226"/>
        <end position="334"/>
    </location>
</feature>
<feature type="signal peptide" evidence="2">
    <location>
        <begin position="1"/>
        <end position="16"/>
    </location>
</feature>
<evidence type="ECO:0000256" key="1">
    <source>
        <dbReference type="SAM" id="MobiDB-lite"/>
    </source>
</evidence>
<reference evidence="6" key="1">
    <citation type="submission" date="2019-08" db="EMBL/GenBank/DDBJ databases">
        <authorList>
            <person name="Zheng X."/>
        </authorList>
    </citation>
    <scope>NUCLEOTIDE SEQUENCE [LARGE SCALE GENOMIC DNA]</scope>
    <source>
        <strain evidence="6">FJAT-25496</strain>
    </source>
</reference>
<keyword evidence="2" id="KW-0732">Signal</keyword>
<dbReference type="OrthoDB" id="9779102at2"/>
<evidence type="ECO:0000313" key="5">
    <source>
        <dbReference type="EMBL" id="QED46459.1"/>
    </source>
</evidence>
<dbReference type="InterPro" id="IPR035328">
    <property type="entry name" value="DUF3048_C"/>
</dbReference>